<reference evidence="2 3" key="1">
    <citation type="submission" date="2018-12" db="EMBL/GenBank/DDBJ databases">
        <title>Vibrio sp. isolated from China Sea.</title>
        <authorList>
            <person name="Li Y."/>
        </authorList>
    </citation>
    <scope>NUCLEOTIDE SEQUENCE [LARGE SCALE GENOMIC DNA]</scope>
    <source>
        <strain evidence="2 3">BEI207</strain>
    </source>
</reference>
<dbReference type="InterPro" id="IPR017737">
    <property type="entry name" value="TssE1-like"/>
</dbReference>
<feature type="domain" description="IraD/Gp25-like" evidence="1">
    <location>
        <begin position="19"/>
        <end position="111"/>
    </location>
</feature>
<dbReference type="RefSeq" id="WP_126575418.1">
    <property type="nucleotide sequence ID" value="NZ_RXZH01000008.1"/>
</dbReference>
<dbReference type="Proteomes" id="UP000268973">
    <property type="component" value="Unassembled WGS sequence"/>
</dbReference>
<evidence type="ECO:0000313" key="2">
    <source>
        <dbReference type="EMBL" id="RTZ14503.1"/>
    </source>
</evidence>
<dbReference type="InterPro" id="IPR007048">
    <property type="entry name" value="IraD/Gp25-like"/>
</dbReference>
<keyword evidence="3" id="KW-1185">Reference proteome</keyword>
<dbReference type="AlphaFoldDB" id="A0A432CT19"/>
<dbReference type="NCBIfam" id="TIGR03357">
    <property type="entry name" value="VI_zyme"/>
    <property type="match status" value="1"/>
</dbReference>
<dbReference type="Pfam" id="PF04965">
    <property type="entry name" value="GPW_gp25"/>
    <property type="match status" value="1"/>
</dbReference>
<evidence type="ECO:0000313" key="3">
    <source>
        <dbReference type="Proteomes" id="UP000268973"/>
    </source>
</evidence>
<comment type="caution">
    <text evidence="2">The sequence shown here is derived from an EMBL/GenBank/DDBJ whole genome shotgun (WGS) entry which is preliminary data.</text>
</comment>
<dbReference type="OrthoDB" id="5890764at2"/>
<proteinExistence type="predicted"/>
<dbReference type="EMBL" id="RXZH01000008">
    <property type="protein sequence ID" value="RTZ14503.1"/>
    <property type="molecule type" value="Genomic_DNA"/>
</dbReference>
<protein>
    <submittedName>
        <fullName evidence="2">Type VI secretion system baseplate subunit TssE</fullName>
    </submittedName>
</protein>
<gene>
    <name evidence="2" type="primary">tssE</name>
    <name evidence="2" type="ORF">EJ063_16440</name>
</gene>
<sequence>MSFWQAFIQPNSESSTNSELDDIKYHLTRLFESEASLVDIDDRFIELQRSNFRFGIEDVQLLSASLDQTQLALRLERYISHFEPRLTHVLVELNERKESENAITFSIVAKANTAQGLKELIFDSKISLNNLKTIMTEDSYE</sequence>
<accession>A0A432CT19</accession>
<evidence type="ECO:0000259" key="1">
    <source>
        <dbReference type="Pfam" id="PF04965"/>
    </source>
</evidence>
<organism evidence="2 3">
    <name type="scientific">Vibrio aquaticus</name>
    <dbReference type="NCBI Taxonomy" id="2496559"/>
    <lineage>
        <taxon>Bacteria</taxon>
        <taxon>Pseudomonadati</taxon>
        <taxon>Pseudomonadota</taxon>
        <taxon>Gammaproteobacteria</taxon>
        <taxon>Vibrionales</taxon>
        <taxon>Vibrionaceae</taxon>
        <taxon>Vibrio</taxon>
    </lineage>
</organism>
<name>A0A432CT19_9VIBR</name>